<dbReference type="RefSeq" id="WP_242164542.1">
    <property type="nucleotide sequence ID" value="NZ_JAJMLW010000002.1"/>
</dbReference>
<proteinExistence type="predicted"/>
<dbReference type="EMBL" id="JAJMLW010000002">
    <property type="protein sequence ID" value="MCI2241875.1"/>
    <property type="molecule type" value="Genomic_DNA"/>
</dbReference>
<reference evidence="2" key="1">
    <citation type="submission" date="2021-11" db="EMBL/GenBank/DDBJ databases">
        <title>A Novel Adlercreutzia Species, isolated from a Allomyrina dichotoma larva feces.</title>
        <authorList>
            <person name="Suh M.K."/>
        </authorList>
    </citation>
    <scope>NUCLEOTIDE SEQUENCE</scope>
    <source>
        <strain evidence="2">JBNU-10</strain>
    </source>
</reference>
<gene>
    <name evidence="2" type="ORF">LPT13_05870</name>
</gene>
<evidence type="ECO:0000259" key="1">
    <source>
        <dbReference type="PROSITE" id="PS50146"/>
    </source>
</evidence>
<dbReference type="Pfam" id="PF19279">
    <property type="entry name" value="YegS_C"/>
    <property type="match status" value="1"/>
</dbReference>
<dbReference type="GO" id="GO:0016301">
    <property type="term" value="F:kinase activity"/>
    <property type="evidence" value="ECO:0007669"/>
    <property type="project" value="UniProtKB-KW"/>
</dbReference>
<keyword evidence="3" id="KW-1185">Reference proteome</keyword>
<evidence type="ECO:0000313" key="2">
    <source>
        <dbReference type="EMBL" id="MCI2241875.1"/>
    </source>
</evidence>
<dbReference type="SUPFAM" id="SSF111331">
    <property type="entry name" value="NAD kinase/diacylglycerol kinase-like"/>
    <property type="match status" value="1"/>
</dbReference>
<dbReference type="InterPro" id="IPR001206">
    <property type="entry name" value="Diacylglycerol_kinase_cat_dom"/>
</dbReference>
<dbReference type="PANTHER" id="PTHR30492:SF0">
    <property type="entry name" value="METHYLGLYOXAL SYNTHASE"/>
    <property type="match status" value="1"/>
</dbReference>
<name>A0ABS9WH21_9ACTN</name>
<dbReference type="InterPro" id="IPR016064">
    <property type="entry name" value="NAD/diacylglycerol_kinase_sf"/>
</dbReference>
<sequence length="310" mass="33161">MKLLIVNNLVSGYGEGAIYDYIRALAADGDEVVIRSTDGSTDLRRFLADAGEFDVVVASGGDGTVAAVTYLLADTGIPVLPFPAGTANLLAMNLASPSEPHALAKLTREGEIMDFDLGEIELASGERFGFSIMAGAGYDALIMQGAKPAKRLLGPMAYFTSALTNPLPQFSRFTIDIDGEVIESEGVGVLIVNFSKIQFDLPVVHQNLPRDGVFDVAILHTRDAFGLIPALLASMLDRTGDFPDRTDALELHRGRTIAVSADPPLQVQYDGEVTELTTPFTVRMLPEAARFIVSEECVRLYGPDPEGPAA</sequence>
<accession>A0ABS9WH21</accession>
<keyword evidence="2" id="KW-0808">Transferase</keyword>
<dbReference type="PANTHER" id="PTHR30492">
    <property type="entry name" value="METHYLGLYOXAL SYNTHASE"/>
    <property type="match status" value="1"/>
</dbReference>
<organism evidence="2 3">
    <name type="scientific">Adlercreutzia faecimuris</name>
    <dbReference type="NCBI Taxonomy" id="2897341"/>
    <lineage>
        <taxon>Bacteria</taxon>
        <taxon>Bacillati</taxon>
        <taxon>Actinomycetota</taxon>
        <taxon>Coriobacteriia</taxon>
        <taxon>Eggerthellales</taxon>
        <taxon>Eggerthellaceae</taxon>
        <taxon>Adlercreutzia</taxon>
    </lineage>
</organism>
<dbReference type="InterPro" id="IPR017438">
    <property type="entry name" value="ATP-NAD_kinase_N"/>
</dbReference>
<dbReference type="Gene3D" id="3.40.50.10330">
    <property type="entry name" value="Probable inorganic polyphosphate/atp-NAD kinase, domain 1"/>
    <property type="match status" value="1"/>
</dbReference>
<comment type="caution">
    <text evidence="2">The sequence shown here is derived from an EMBL/GenBank/DDBJ whole genome shotgun (WGS) entry which is preliminary data.</text>
</comment>
<dbReference type="InterPro" id="IPR045540">
    <property type="entry name" value="YegS/DAGK_C"/>
</dbReference>
<dbReference type="Proteomes" id="UP001430755">
    <property type="component" value="Unassembled WGS sequence"/>
</dbReference>
<dbReference type="InterPro" id="IPR004363">
    <property type="entry name" value="Methylgl_synth"/>
</dbReference>
<keyword evidence="2" id="KW-0418">Kinase</keyword>
<dbReference type="SMART" id="SM00046">
    <property type="entry name" value="DAGKc"/>
    <property type="match status" value="1"/>
</dbReference>
<evidence type="ECO:0000313" key="3">
    <source>
        <dbReference type="Proteomes" id="UP001430755"/>
    </source>
</evidence>
<dbReference type="Pfam" id="PF00781">
    <property type="entry name" value="DAGK_cat"/>
    <property type="match status" value="1"/>
</dbReference>
<protein>
    <submittedName>
        <fullName evidence="2">NAD(+)/NADH kinase</fullName>
    </submittedName>
</protein>
<feature type="domain" description="DAGKc" evidence="1">
    <location>
        <begin position="1"/>
        <end position="124"/>
    </location>
</feature>
<dbReference type="PROSITE" id="PS50146">
    <property type="entry name" value="DAGK"/>
    <property type="match status" value="1"/>
</dbReference>
<dbReference type="Gene3D" id="2.60.200.40">
    <property type="match status" value="1"/>
</dbReference>